<dbReference type="RefSeq" id="WP_021318470.1">
    <property type="nucleotide sequence ID" value="NZ_AUWY01000091.1"/>
</dbReference>
<dbReference type="eggNOG" id="ENOG5032B44">
    <property type="taxonomic scope" value="Bacteria"/>
</dbReference>
<dbReference type="OrthoDB" id="7475500at2"/>
<accession>T0ISF2</accession>
<dbReference type="STRING" id="1346791.M529_13395"/>
<comment type="caution">
    <text evidence="1">The sequence shown here is derived from an EMBL/GenBank/DDBJ whole genome shotgun (WGS) entry which is preliminary data.</text>
</comment>
<dbReference type="AlphaFoldDB" id="T0ISF2"/>
<dbReference type="PATRIC" id="fig|1346791.3.peg.2577"/>
<name>T0ISF2_9SPHN</name>
<reference evidence="1 2" key="1">
    <citation type="journal article" date="2013" name="Genome Announc.">
        <title>Draft Genome Sequence of Sphingobium ummariense Strain RL-3, a Hexachlorocyclohexane-Degrading Bacterium.</title>
        <authorList>
            <person name="Kohli P."/>
            <person name="Dua A."/>
            <person name="Sangwan N."/>
            <person name="Oldach P."/>
            <person name="Khurana J.P."/>
            <person name="Lal R."/>
        </authorList>
    </citation>
    <scope>NUCLEOTIDE SEQUENCE [LARGE SCALE GENOMIC DNA]</scope>
    <source>
        <strain evidence="1 2">RL-3</strain>
    </source>
</reference>
<protein>
    <submittedName>
        <fullName evidence="1">Uncharacterized protein</fullName>
    </submittedName>
</protein>
<gene>
    <name evidence="1" type="ORF">M529_13395</name>
</gene>
<evidence type="ECO:0000313" key="1">
    <source>
        <dbReference type="EMBL" id="EQB31770.1"/>
    </source>
</evidence>
<dbReference type="EMBL" id="AUWY01000091">
    <property type="protein sequence ID" value="EQB31770.1"/>
    <property type="molecule type" value="Genomic_DNA"/>
</dbReference>
<organism evidence="1 2">
    <name type="scientific">Sphingobium ummariense RL-3</name>
    <dbReference type="NCBI Taxonomy" id="1346791"/>
    <lineage>
        <taxon>Bacteria</taxon>
        <taxon>Pseudomonadati</taxon>
        <taxon>Pseudomonadota</taxon>
        <taxon>Alphaproteobacteria</taxon>
        <taxon>Sphingomonadales</taxon>
        <taxon>Sphingomonadaceae</taxon>
        <taxon>Sphingobium</taxon>
    </lineage>
</organism>
<proteinExistence type="predicted"/>
<evidence type="ECO:0000313" key="2">
    <source>
        <dbReference type="Proteomes" id="UP000015523"/>
    </source>
</evidence>
<dbReference type="Proteomes" id="UP000015523">
    <property type="component" value="Unassembled WGS sequence"/>
</dbReference>
<sequence length="99" mass="10834">MPLHPQVAAFVAQLDDLSALLRAQGDRRWSDRIDLCRALVADSNFAGVERFLALFEGPDSLADLRFGDPEADARLADCLSAARSFAERLASEERDAKGD</sequence>
<keyword evidence="2" id="KW-1185">Reference proteome</keyword>